<keyword evidence="2" id="KW-0812">Transmembrane</keyword>
<name>A0ABS8Y9U9_DATST</name>
<keyword evidence="2" id="KW-1133">Transmembrane helix</keyword>
<feature type="compositionally biased region" description="Basic and acidic residues" evidence="1">
    <location>
        <begin position="99"/>
        <end position="118"/>
    </location>
</feature>
<evidence type="ECO:0000313" key="3">
    <source>
        <dbReference type="EMBL" id="MCE5167122.1"/>
    </source>
</evidence>
<protein>
    <submittedName>
        <fullName evidence="3">Uncharacterized protein</fullName>
    </submittedName>
</protein>
<accession>A0ABS8Y9U9</accession>
<feature type="non-terminal residue" evidence="3">
    <location>
        <position position="118"/>
    </location>
</feature>
<sequence length="118" mass="13286">MEVEVWRLHVGIGACRRWRPAKGEREAAGIVLWVVSKLAGNYGGLVAGVRGRRKEMERGFSAVEDEGGEVGCWATERRNEEEGVVAVWGLVGCRRRERKREVGEEKERGRPAAAREKR</sequence>
<evidence type="ECO:0000256" key="2">
    <source>
        <dbReference type="SAM" id="Phobius"/>
    </source>
</evidence>
<evidence type="ECO:0000313" key="4">
    <source>
        <dbReference type="Proteomes" id="UP000823775"/>
    </source>
</evidence>
<proteinExistence type="predicted"/>
<keyword evidence="2" id="KW-0472">Membrane</keyword>
<dbReference type="Proteomes" id="UP000823775">
    <property type="component" value="Unassembled WGS sequence"/>
</dbReference>
<feature type="region of interest" description="Disordered" evidence="1">
    <location>
        <begin position="97"/>
        <end position="118"/>
    </location>
</feature>
<organism evidence="3 4">
    <name type="scientific">Datura stramonium</name>
    <name type="common">Jimsonweed</name>
    <name type="synonym">Common thornapple</name>
    <dbReference type="NCBI Taxonomy" id="4076"/>
    <lineage>
        <taxon>Eukaryota</taxon>
        <taxon>Viridiplantae</taxon>
        <taxon>Streptophyta</taxon>
        <taxon>Embryophyta</taxon>
        <taxon>Tracheophyta</taxon>
        <taxon>Spermatophyta</taxon>
        <taxon>Magnoliopsida</taxon>
        <taxon>eudicotyledons</taxon>
        <taxon>Gunneridae</taxon>
        <taxon>Pentapetalae</taxon>
        <taxon>asterids</taxon>
        <taxon>lamiids</taxon>
        <taxon>Solanales</taxon>
        <taxon>Solanaceae</taxon>
        <taxon>Solanoideae</taxon>
        <taxon>Datureae</taxon>
        <taxon>Datura</taxon>
    </lineage>
</organism>
<feature type="transmembrane region" description="Helical" evidence="2">
    <location>
        <begin position="27"/>
        <end position="49"/>
    </location>
</feature>
<evidence type="ECO:0000256" key="1">
    <source>
        <dbReference type="SAM" id="MobiDB-lite"/>
    </source>
</evidence>
<comment type="caution">
    <text evidence="3">The sequence shown here is derived from an EMBL/GenBank/DDBJ whole genome shotgun (WGS) entry which is preliminary data.</text>
</comment>
<reference evidence="3 4" key="1">
    <citation type="journal article" date="2021" name="BMC Genomics">
        <title>Datura genome reveals duplications of psychoactive alkaloid biosynthetic genes and high mutation rate following tissue culture.</title>
        <authorList>
            <person name="Rajewski A."/>
            <person name="Carter-House D."/>
            <person name="Stajich J."/>
            <person name="Litt A."/>
        </authorList>
    </citation>
    <scope>NUCLEOTIDE SEQUENCE [LARGE SCALE GENOMIC DNA]</scope>
    <source>
        <strain evidence="3">AR-01</strain>
    </source>
</reference>
<dbReference type="EMBL" id="JACEIK010052620">
    <property type="protein sequence ID" value="MCE5167122.1"/>
    <property type="molecule type" value="Genomic_DNA"/>
</dbReference>
<gene>
    <name evidence="3" type="ORF">HAX54_038522</name>
</gene>
<keyword evidence="4" id="KW-1185">Reference proteome</keyword>